<dbReference type="AlphaFoldDB" id="A0A2T4I6V6"/>
<dbReference type="Gene3D" id="3.10.129.10">
    <property type="entry name" value="Hotdog Thioesterase"/>
    <property type="match status" value="1"/>
</dbReference>
<name>A0A2T4I6V6_9SPHN</name>
<keyword evidence="3" id="KW-1185">Reference proteome</keyword>
<organism evidence="2 3">
    <name type="scientific">Edaphosphingomonas fennica</name>
    <dbReference type="NCBI Taxonomy" id="114404"/>
    <lineage>
        <taxon>Bacteria</taxon>
        <taxon>Pseudomonadati</taxon>
        <taxon>Pseudomonadota</taxon>
        <taxon>Alphaproteobacteria</taxon>
        <taxon>Sphingomonadales</taxon>
        <taxon>Rhizorhabdaceae</taxon>
        <taxon>Edaphosphingomonas</taxon>
    </lineage>
</organism>
<evidence type="ECO:0000313" key="2">
    <source>
        <dbReference type="EMBL" id="PTD26463.1"/>
    </source>
</evidence>
<dbReference type="InterPro" id="IPR029069">
    <property type="entry name" value="HotDog_dom_sf"/>
</dbReference>
<accession>A0A2T4I6V6</accession>
<evidence type="ECO:0000259" key="1">
    <source>
        <dbReference type="Pfam" id="PF01575"/>
    </source>
</evidence>
<feature type="domain" description="MaoC-like" evidence="1">
    <location>
        <begin position="14"/>
        <end position="105"/>
    </location>
</feature>
<dbReference type="CDD" id="cd03455">
    <property type="entry name" value="SAV4209"/>
    <property type="match status" value="1"/>
</dbReference>
<dbReference type="Proteomes" id="UP000241206">
    <property type="component" value="Unassembled WGS sequence"/>
</dbReference>
<comment type="caution">
    <text evidence="2">The sequence shown here is derived from an EMBL/GenBank/DDBJ whole genome shotgun (WGS) entry which is preliminary data.</text>
</comment>
<dbReference type="SUPFAM" id="SSF54637">
    <property type="entry name" value="Thioesterase/thiol ester dehydrase-isomerase"/>
    <property type="match status" value="1"/>
</dbReference>
<gene>
    <name evidence="2" type="ORF">CV103_03110</name>
</gene>
<proteinExistence type="predicted"/>
<dbReference type="EMBL" id="PHHF01000017">
    <property type="protein sequence ID" value="PTD26463.1"/>
    <property type="molecule type" value="Genomic_DNA"/>
</dbReference>
<dbReference type="RefSeq" id="WP_015459868.1">
    <property type="nucleotide sequence ID" value="NZ_PHHF01000017.1"/>
</dbReference>
<dbReference type="Pfam" id="PF01575">
    <property type="entry name" value="MaoC_dehydratas"/>
    <property type="match status" value="1"/>
</dbReference>
<dbReference type="InterPro" id="IPR002539">
    <property type="entry name" value="MaoC-like_dom"/>
</dbReference>
<reference evidence="2 3" key="1">
    <citation type="submission" date="2017-11" db="EMBL/GenBank/DDBJ databases">
        <title>Sphingomonas oleivorans sp. nov., isolated from oil-contaminated soil.</title>
        <authorList>
            <person name="Wang L."/>
            <person name="Chen L."/>
        </authorList>
    </citation>
    <scope>NUCLEOTIDE SEQUENCE [LARGE SCALE GENOMIC DNA]</scope>
    <source>
        <strain evidence="2 3">K101</strain>
    </source>
</reference>
<sequence>MTFDDIRPGQALPELAIPITASAIVAGAIATNDFQDVHHDKAAAQATGVPDIFMNILTTNGLVQRFVTDWTGPEARIRKIAIRLGAPNFVGDVMKLNGEVAAVDQDARTADIRISGRNGIGEHVAATVTIGFAEGAR</sequence>
<evidence type="ECO:0000313" key="3">
    <source>
        <dbReference type="Proteomes" id="UP000241206"/>
    </source>
</evidence>
<protein>
    <submittedName>
        <fullName evidence="2">Acyl dehydratase</fullName>
    </submittedName>
</protein>